<gene>
    <name evidence="5" type="primary">prmC</name>
    <name evidence="8" type="ORF">CLV29_1275</name>
</gene>
<dbReference type="HAMAP" id="MF_02126">
    <property type="entry name" value="RF_methyltr_PrmC"/>
    <property type="match status" value="1"/>
</dbReference>
<evidence type="ECO:0000256" key="4">
    <source>
        <dbReference type="ARBA" id="ARBA00048391"/>
    </source>
</evidence>
<dbReference type="PANTHER" id="PTHR18895:SF74">
    <property type="entry name" value="MTRF1L RELEASE FACTOR GLUTAMINE METHYLTRANSFERASE"/>
    <property type="match status" value="1"/>
</dbReference>
<dbReference type="GO" id="GO:0102559">
    <property type="term" value="F:peptide chain release factor N(5)-glutamine methyltransferase activity"/>
    <property type="evidence" value="ECO:0007669"/>
    <property type="project" value="UniProtKB-EC"/>
</dbReference>
<dbReference type="InterPro" id="IPR019874">
    <property type="entry name" value="RF_methyltr_PrmC"/>
</dbReference>
<feature type="binding site" evidence="5">
    <location>
        <position position="196"/>
    </location>
    <ligand>
        <name>S-adenosyl-L-methionine</name>
        <dbReference type="ChEBI" id="CHEBI:59789"/>
    </ligand>
</feature>
<feature type="domain" description="Methyltransferase small" evidence="6">
    <location>
        <begin position="126"/>
        <end position="199"/>
    </location>
</feature>
<dbReference type="OrthoDB" id="9800643at2"/>
<comment type="caution">
    <text evidence="8">The sequence shown here is derived from an EMBL/GenBank/DDBJ whole genome shotgun (WGS) entry which is preliminary data.</text>
</comment>
<dbReference type="GO" id="GO:0032259">
    <property type="term" value="P:methylation"/>
    <property type="evidence" value="ECO:0007669"/>
    <property type="project" value="UniProtKB-KW"/>
</dbReference>
<evidence type="ECO:0000313" key="8">
    <source>
        <dbReference type="EMBL" id="TDT33651.1"/>
    </source>
</evidence>
<evidence type="ECO:0000256" key="1">
    <source>
        <dbReference type="ARBA" id="ARBA00022603"/>
    </source>
</evidence>
<feature type="domain" description="Release factor glutamine methyltransferase N-terminal" evidence="7">
    <location>
        <begin position="15"/>
        <end position="81"/>
    </location>
</feature>
<evidence type="ECO:0000259" key="7">
    <source>
        <dbReference type="Pfam" id="PF17827"/>
    </source>
</evidence>
<feature type="binding site" evidence="5">
    <location>
        <begin position="131"/>
        <end position="135"/>
    </location>
    <ligand>
        <name>S-adenosyl-L-methionine</name>
        <dbReference type="ChEBI" id="CHEBI:59789"/>
    </ligand>
</feature>
<evidence type="ECO:0000259" key="6">
    <source>
        <dbReference type="Pfam" id="PF05175"/>
    </source>
</evidence>
<dbReference type="SUPFAM" id="SSF53335">
    <property type="entry name" value="S-adenosyl-L-methionine-dependent methyltransferases"/>
    <property type="match status" value="1"/>
</dbReference>
<evidence type="ECO:0000256" key="2">
    <source>
        <dbReference type="ARBA" id="ARBA00022679"/>
    </source>
</evidence>
<dbReference type="Gene3D" id="3.40.50.150">
    <property type="entry name" value="Vaccinia Virus protein VP39"/>
    <property type="match status" value="1"/>
</dbReference>
<dbReference type="InterPro" id="IPR040758">
    <property type="entry name" value="PrmC_N"/>
</dbReference>
<dbReference type="GO" id="GO:0003676">
    <property type="term" value="F:nucleic acid binding"/>
    <property type="evidence" value="ECO:0007669"/>
    <property type="project" value="InterPro"/>
</dbReference>
<sequence>MPVADHGDRSIAVVLRRTGRLLTDGGSPSPAAEARTLLAHVLGVELGALVLAPPLQAAQLEALTALVRRRIAGEPLQHLTGEAWFRTVRLEVGPGVFTPRPETEVMTGWAVDWLRHRIADGVAAPVVVELGAGSGAISAAVSAEVPAALVHAVELSEDALAWASKNLSRHGVDLRHGDLADAFPDLDRTVDLVISNPPYIPLEHWDGVAEEVRTHEPHLALFSGPDGLTAMRQVAATAHRLLRVDGPAGRGGVVAAEHAEVQADSAPAVFIDHGGFVAVADHRDLTGRPRFVTAQRSDSGRMER</sequence>
<keyword evidence="2 5" id="KW-0808">Transferase</keyword>
<dbReference type="Gene3D" id="1.10.8.10">
    <property type="entry name" value="DNA helicase RuvA subunit, C-terminal domain"/>
    <property type="match status" value="1"/>
</dbReference>
<dbReference type="NCBIfam" id="TIGR00536">
    <property type="entry name" value="hemK_fam"/>
    <property type="match status" value="1"/>
</dbReference>
<comment type="catalytic activity">
    <reaction evidence="4 5">
        <text>L-glutaminyl-[peptide chain release factor] + S-adenosyl-L-methionine = N(5)-methyl-L-glutaminyl-[peptide chain release factor] + S-adenosyl-L-homocysteine + H(+)</text>
        <dbReference type="Rhea" id="RHEA:42896"/>
        <dbReference type="Rhea" id="RHEA-COMP:10271"/>
        <dbReference type="Rhea" id="RHEA-COMP:10272"/>
        <dbReference type="ChEBI" id="CHEBI:15378"/>
        <dbReference type="ChEBI" id="CHEBI:30011"/>
        <dbReference type="ChEBI" id="CHEBI:57856"/>
        <dbReference type="ChEBI" id="CHEBI:59789"/>
        <dbReference type="ChEBI" id="CHEBI:61891"/>
        <dbReference type="EC" id="2.1.1.297"/>
    </reaction>
</comment>
<dbReference type="Proteomes" id="UP000295371">
    <property type="component" value="Unassembled WGS sequence"/>
</dbReference>
<dbReference type="Pfam" id="PF17827">
    <property type="entry name" value="PrmC_N"/>
    <property type="match status" value="1"/>
</dbReference>
<dbReference type="InterPro" id="IPR004556">
    <property type="entry name" value="HemK-like"/>
</dbReference>
<protein>
    <recommendedName>
        <fullName evidence="5">Release factor glutamine methyltransferase</fullName>
        <shortName evidence="5">RF MTase</shortName>
        <ecNumber evidence="5">2.1.1.297</ecNumber>
    </recommendedName>
    <alternativeName>
        <fullName evidence="5">N5-glutamine methyltransferase PrmC</fullName>
    </alternativeName>
    <alternativeName>
        <fullName evidence="5">Protein-(glutamine-N5) MTase PrmC</fullName>
    </alternativeName>
    <alternativeName>
        <fullName evidence="5">Protein-glutamine N-methyltransferase PrmC</fullName>
    </alternativeName>
</protein>
<evidence type="ECO:0000256" key="5">
    <source>
        <dbReference type="HAMAP-Rule" id="MF_02126"/>
    </source>
</evidence>
<dbReference type="PROSITE" id="PS00092">
    <property type="entry name" value="N6_MTASE"/>
    <property type="match status" value="1"/>
</dbReference>
<keyword evidence="9" id="KW-1185">Reference proteome</keyword>
<dbReference type="InterPro" id="IPR050320">
    <property type="entry name" value="N5-glutamine_MTase"/>
</dbReference>
<feature type="binding site" evidence="5">
    <location>
        <position position="154"/>
    </location>
    <ligand>
        <name>S-adenosyl-L-methionine</name>
        <dbReference type="ChEBI" id="CHEBI:59789"/>
    </ligand>
</feature>
<feature type="binding site" evidence="5">
    <location>
        <begin position="196"/>
        <end position="199"/>
    </location>
    <ligand>
        <name>substrate</name>
    </ligand>
</feature>
<dbReference type="CDD" id="cd02440">
    <property type="entry name" value="AdoMet_MTases"/>
    <property type="match status" value="1"/>
</dbReference>
<dbReference type="EC" id="2.1.1.297" evidence="5"/>
<dbReference type="InterPro" id="IPR029063">
    <property type="entry name" value="SAM-dependent_MTases_sf"/>
</dbReference>
<dbReference type="AlphaFoldDB" id="A0A4R7J846"/>
<proteinExistence type="inferred from homology"/>
<comment type="caution">
    <text evidence="5">Lacks conserved residue(s) required for the propagation of feature annotation.</text>
</comment>
<name>A0A4R7J846_9ACTN</name>
<dbReference type="EMBL" id="SOAW01000001">
    <property type="protein sequence ID" value="TDT33651.1"/>
    <property type="molecule type" value="Genomic_DNA"/>
</dbReference>
<organism evidence="8 9">
    <name type="scientific">Naumannella halotolerans</name>
    <dbReference type="NCBI Taxonomy" id="993414"/>
    <lineage>
        <taxon>Bacteria</taxon>
        <taxon>Bacillati</taxon>
        <taxon>Actinomycetota</taxon>
        <taxon>Actinomycetes</taxon>
        <taxon>Propionibacteriales</taxon>
        <taxon>Propionibacteriaceae</taxon>
        <taxon>Naumannella</taxon>
    </lineage>
</organism>
<comment type="function">
    <text evidence="5">Methylates the class 1 translation termination release factors RF1/PrfA and RF2/PrfB on the glutamine residue of the universally conserved GGQ motif.</text>
</comment>
<dbReference type="InterPro" id="IPR002052">
    <property type="entry name" value="DNA_methylase_N6_adenine_CS"/>
</dbReference>
<reference evidence="8 9" key="1">
    <citation type="submission" date="2019-03" db="EMBL/GenBank/DDBJ databases">
        <title>Genomic Encyclopedia of Archaeal and Bacterial Type Strains, Phase II (KMG-II): from individual species to whole genera.</title>
        <authorList>
            <person name="Goeker M."/>
        </authorList>
    </citation>
    <scope>NUCLEOTIDE SEQUENCE [LARGE SCALE GENOMIC DNA]</scope>
    <source>
        <strain evidence="8 9">DSM 24323</strain>
    </source>
</reference>
<dbReference type="InterPro" id="IPR007848">
    <property type="entry name" value="Small_mtfrase_dom"/>
</dbReference>
<dbReference type="NCBIfam" id="TIGR03534">
    <property type="entry name" value="RF_mod_PrmC"/>
    <property type="match status" value="1"/>
</dbReference>
<evidence type="ECO:0000256" key="3">
    <source>
        <dbReference type="ARBA" id="ARBA00022691"/>
    </source>
</evidence>
<comment type="similarity">
    <text evidence="5">Belongs to the protein N5-glutamine methyltransferase family. PrmC subfamily.</text>
</comment>
<keyword evidence="1 5" id="KW-0489">Methyltransferase</keyword>
<accession>A0A4R7J846</accession>
<evidence type="ECO:0000313" key="9">
    <source>
        <dbReference type="Proteomes" id="UP000295371"/>
    </source>
</evidence>
<keyword evidence="3 5" id="KW-0949">S-adenosyl-L-methionine</keyword>
<dbReference type="Pfam" id="PF05175">
    <property type="entry name" value="MTS"/>
    <property type="match status" value="1"/>
</dbReference>
<dbReference type="PANTHER" id="PTHR18895">
    <property type="entry name" value="HEMK METHYLTRANSFERASE"/>
    <property type="match status" value="1"/>
</dbReference>